<evidence type="ECO:0000313" key="3">
    <source>
        <dbReference type="Proteomes" id="UP000289841"/>
    </source>
</evidence>
<dbReference type="STRING" id="1278311.GCA_000428705_00330"/>
<evidence type="ECO:0000256" key="1">
    <source>
        <dbReference type="PIRSR" id="PIRSR004789-51"/>
    </source>
</evidence>
<dbReference type="Gene3D" id="3.60.21.10">
    <property type="match status" value="1"/>
</dbReference>
<feature type="binding site" evidence="1">
    <location>
        <position position="147"/>
    </location>
    <ligand>
        <name>Fe cation</name>
        <dbReference type="ChEBI" id="CHEBI:24875"/>
        <label>2</label>
    </ligand>
</feature>
<protein>
    <submittedName>
        <fullName evidence="2">Putative metallophosphoesterase</fullName>
    </submittedName>
</protein>
<dbReference type="PANTHER" id="PTHR36303">
    <property type="entry name" value="2',3'-CYCLIC-NUCLEOTIDE 2'-PHOSPHODIESTERASE"/>
    <property type="match status" value="1"/>
</dbReference>
<reference evidence="2 3" key="1">
    <citation type="submission" date="2019-01" db="EMBL/GenBank/DDBJ databases">
        <authorList>
            <consortium name="Pathogen Informatics"/>
        </authorList>
    </citation>
    <scope>NUCLEOTIDE SEQUENCE [LARGE SCALE GENOMIC DNA]</scope>
    <source>
        <strain evidence="2 3">NCTC10138</strain>
    </source>
</reference>
<keyword evidence="3" id="KW-1185">Reference proteome</keyword>
<dbReference type="NCBIfam" id="TIGR00282">
    <property type="entry name" value="TIGR00282 family metallophosphoesterase"/>
    <property type="match status" value="1"/>
</dbReference>
<dbReference type="SUPFAM" id="SSF56300">
    <property type="entry name" value="Metallo-dependent phosphatases"/>
    <property type="match status" value="1"/>
</dbReference>
<dbReference type="AlphaFoldDB" id="A0A449BE01"/>
<dbReference type="InterPro" id="IPR005235">
    <property type="entry name" value="YmdB-like"/>
</dbReference>
<feature type="binding site" evidence="1">
    <location>
        <position position="40"/>
    </location>
    <ligand>
        <name>Fe cation</name>
        <dbReference type="ChEBI" id="CHEBI:24875"/>
        <label>1</label>
    </ligand>
</feature>
<feature type="binding site" evidence="1">
    <location>
        <position position="8"/>
    </location>
    <ligand>
        <name>Fe cation</name>
        <dbReference type="ChEBI" id="CHEBI:24875"/>
        <label>1</label>
    </ligand>
</feature>
<dbReference type="InterPro" id="IPR029052">
    <property type="entry name" value="Metallo-depent_PP-like"/>
</dbReference>
<dbReference type="EMBL" id="LR215048">
    <property type="protein sequence ID" value="VEU80683.1"/>
    <property type="molecule type" value="Genomic_DNA"/>
</dbReference>
<dbReference type="OrthoDB" id="9801109at2"/>
<organism evidence="2 3">
    <name type="scientific">Haploplasma axanthum</name>
    <name type="common">Acholeplasma axanthum</name>
    <dbReference type="NCBI Taxonomy" id="29552"/>
    <lineage>
        <taxon>Bacteria</taxon>
        <taxon>Bacillati</taxon>
        <taxon>Mycoplasmatota</taxon>
        <taxon>Mollicutes</taxon>
        <taxon>Acholeplasmatales</taxon>
        <taxon>Acholeplasmataceae</taxon>
        <taxon>Haploplasma</taxon>
    </lineage>
</organism>
<proteinExistence type="predicted"/>
<evidence type="ECO:0000313" key="2">
    <source>
        <dbReference type="EMBL" id="VEU80683.1"/>
    </source>
</evidence>
<dbReference type="PIRSF" id="PIRSF004789">
    <property type="entry name" value="DR1281"/>
    <property type="match status" value="1"/>
</dbReference>
<gene>
    <name evidence="2" type="ORF">NCTC10138_01063</name>
</gene>
<feature type="binding site" evidence="1">
    <location>
        <position position="39"/>
    </location>
    <ligand>
        <name>Fe cation</name>
        <dbReference type="ChEBI" id="CHEBI:24875"/>
        <label>1</label>
    </ligand>
</feature>
<feature type="binding site" evidence="1">
    <location>
        <position position="174"/>
    </location>
    <ligand>
        <name>Fe cation</name>
        <dbReference type="ChEBI" id="CHEBI:24875"/>
        <label>1</label>
    </ligand>
</feature>
<dbReference type="GO" id="GO:0004113">
    <property type="term" value="F:2',3'-cyclic-nucleotide 3'-phosphodiesterase activity"/>
    <property type="evidence" value="ECO:0007669"/>
    <property type="project" value="TreeGrafter"/>
</dbReference>
<dbReference type="Pfam" id="PF13277">
    <property type="entry name" value="YmdB"/>
    <property type="match status" value="1"/>
</dbReference>
<dbReference type="RefSeq" id="WP_026390031.1">
    <property type="nucleotide sequence ID" value="NZ_LR215048.1"/>
</dbReference>
<sequence length="250" mass="27916">MKILFIGDIYGDPGIEILKDSLEELKKEYRPNVIIINGENIVNGRGINKKIYLEIMKLGVHAITMGNWTWSNTDIYSFINDSKIVRPANYLNAPGDGYKKININGKNLLVINAMGRVYMNPSLENPFITIAEILEKEQADYTFIDFHAEATSEKVALGHYFDGKVDAIVGTHTHVQTNDARVLPKGTLYITDVGMTGPRDGVIGVDKEIVIQRFLTGFSYNNAVASGVKQLNGVFLDLDKKIIKTIHIEK</sequence>
<feature type="binding site" evidence="1">
    <location>
        <position position="39"/>
    </location>
    <ligand>
        <name>Fe cation</name>
        <dbReference type="ChEBI" id="CHEBI:24875"/>
        <label>2</label>
    </ligand>
</feature>
<dbReference type="GO" id="GO:0046872">
    <property type="term" value="F:metal ion binding"/>
    <property type="evidence" value="ECO:0007669"/>
    <property type="project" value="UniProtKB-KW"/>
</dbReference>
<keyword evidence="1" id="KW-0479">Metal-binding</keyword>
<dbReference type="KEGG" id="aaxa:NCTC10138_01063"/>
<name>A0A449BE01_HAPAX</name>
<accession>A0A449BE01</accession>
<dbReference type="PANTHER" id="PTHR36303:SF1">
    <property type="entry name" value="2',3'-CYCLIC-NUCLEOTIDE 2'-PHOSPHODIESTERASE"/>
    <property type="match status" value="1"/>
</dbReference>
<feature type="binding site" evidence="1">
    <location>
        <position position="172"/>
    </location>
    <ligand>
        <name>Fe cation</name>
        <dbReference type="ChEBI" id="CHEBI:24875"/>
        <label>2</label>
    </ligand>
</feature>
<feature type="binding site" evidence="1">
    <location>
        <position position="67"/>
    </location>
    <ligand>
        <name>Fe cation</name>
        <dbReference type="ChEBI" id="CHEBI:24875"/>
        <label>2</label>
    </ligand>
</feature>
<dbReference type="Proteomes" id="UP000289841">
    <property type="component" value="Chromosome"/>
</dbReference>